<keyword evidence="2" id="KW-1185">Reference proteome</keyword>
<comment type="caution">
    <text evidence="1">The sequence shown here is derived from an EMBL/GenBank/DDBJ whole genome shotgun (WGS) entry which is preliminary data.</text>
</comment>
<name>A0A9D3ZJP9_9ROSI</name>
<protein>
    <submittedName>
        <fullName evidence="1">Uncharacterized protein</fullName>
    </submittedName>
</protein>
<accession>A0A9D3ZJP9</accession>
<gene>
    <name evidence="1" type="ORF">J1N35_041432</name>
</gene>
<dbReference type="OrthoDB" id="10494174at2759"/>
<dbReference type="EMBL" id="JAIQCV010000012">
    <property type="protein sequence ID" value="KAH1039689.1"/>
    <property type="molecule type" value="Genomic_DNA"/>
</dbReference>
<reference evidence="1 2" key="1">
    <citation type="journal article" date="2021" name="Plant Biotechnol. J.">
        <title>Multi-omics assisted identification of the key and species-specific regulatory components of drought-tolerant mechanisms in Gossypium stocksii.</title>
        <authorList>
            <person name="Yu D."/>
            <person name="Ke L."/>
            <person name="Zhang D."/>
            <person name="Wu Y."/>
            <person name="Sun Y."/>
            <person name="Mei J."/>
            <person name="Sun J."/>
            <person name="Sun Y."/>
        </authorList>
    </citation>
    <scope>NUCLEOTIDE SEQUENCE [LARGE SCALE GENOMIC DNA]</scope>
    <source>
        <strain evidence="2">cv. E1</strain>
        <tissue evidence="1">Leaf</tissue>
    </source>
</reference>
<dbReference type="Proteomes" id="UP000828251">
    <property type="component" value="Unassembled WGS sequence"/>
</dbReference>
<evidence type="ECO:0000313" key="1">
    <source>
        <dbReference type="EMBL" id="KAH1039689.1"/>
    </source>
</evidence>
<sequence>MTANAYKMETIIRDRSKNFEREKIKKGRLSPPPLASFKRPRDQIYSVLRRDL</sequence>
<proteinExistence type="predicted"/>
<evidence type="ECO:0000313" key="2">
    <source>
        <dbReference type="Proteomes" id="UP000828251"/>
    </source>
</evidence>
<organism evidence="1 2">
    <name type="scientific">Gossypium stocksii</name>
    <dbReference type="NCBI Taxonomy" id="47602"/>
    <lineage>
        <taxon>Eukaryota</taxon>
        <taxon>Viridiplantae</taxon>
        <taxon>Streptophyta</taxon>
        <taxon>Embryophyta</taxon>
        <taxon>Tracheophyta</taxon>
        <taxon>Spermatophyta</taxon>
        <taxon>Magnoliopsida</taxon>
        <taxon>eudicotyledons</taxon>
        <taxon>Gunneridae</taxon>
        <taxon>Pentapetalae</taxon>
        <taxon>rosids</taxon>
        <taxon>malvids</taxon>
        <taxon>Malvales</taxon>
        <taxon>Malvaceae</taxon>
        <taxon>Malvoideae</taxon>
        <taxon>Gossypium</taxon>
    </lineage>
</organism>
<dbReference type="AlphaFoldDB" id="A0A9D3ZJP9"/>